<evidence type="ECO:0000256" key="7">
    <source>
        <dbReference type="SAM" id="Phobius"/>
    </source>
</evidence>
<dbReference type="EMBL" id="CP137305">
    <property type="protein sequence ID" value="WQF76265.1"/>
    <property type="molecule type" value="Genomic_DNA"/>
</dbReference>
<feature type="transmembrane region" description="Helical" evidence="7">
    <location>
        <begin position="207"/>
        <end position="229"/>
    </location>
</feature>
<organism evidence="9 10">
    <name type="scientific">Colletotrichum destructivum</name>
    <dbReference type="NCBI Taxonomy" id="34406"/>
    <lineage>
        <taxon>Eukaryota</taxon>
        <taxon>Fungi</taxon>
        <taxon>Dikarya</taxon>
        <taxon>Ascomycota</taxon>
        <taxon>Pezizomycotina</taxon>
        <taxon>Sordariomycetes</taxon>
        <taxon>Hypocreomycetidae</taxon>
        <taxon>Glomerellales</taxon>
        <taxon>Glomerellaceae</taxon>
        <taxon>Colletotrichum</taxon>
        <taxon>Colletotrichum destructivum species complex</taxon>
    </lineage>
</organism>
<dbReference type="PANTHER" id="PTHR33048:SF47">
    <property type="entry name" value="INTEGRAL MEMBRANE PROTEIN-RELATED"/>
    <property type="match status" value="1"/>
</dbReference>
<dbReference type="AlphaFoldDB" id="A0AAX4HZ98"/>
<evidence type="ECO:0000259" key="8">
    <source>
        <dbReference type="Pfam" id="PF20684"/>
    </source>
</evidence>
<feature type="transmembrane region" description="Helical" evidence="7">
    <location>
        <begin position="134"/>
        <end position="152"/>
    </location>
</feature>
<dbReference type="KEGG" id="cdet:87937782"/>
<comment type="subcellular location">
    <subcellularLocation>
        <location evidence="1">Membrane</location>
        <topology evidence="1">Multi-pass membrane protein</topology>
    </subcellularLocation>
</comment>
<feature type="region of interest" description="Disordered" evidence="6">
    <location>
        <begin position="313"/>
        <end position="350"/>
    </location>
</feature>
<dbReference type="Proteomes" id="UP001322277">
    <property type="component" value="Chromosome 1"/>
</dbReference>
<dbReference type="GeneID" id="87937782"/>
<keyword evidence="3 7" id="KW-1133">Transmembrane helix</keyword>
<accession>A0AAX4HZ98</accession>
<evidence type="ECO:0000256" key="2">
    <source>
        <dbReference type="ARBA" id="ARBA00022692"/>
    </source>
</evidence>
<keyword evidence="4 7" id="KW-0472">Membrane</keyword>
<comment type="similarity">
    <text evidence="5">Belongs to the SAT4 family.</text>
</comment>
<gene>
    <name evidence="9" type="ORF">CDEST_01279</name>
</gene>
<feature type="transmembrane region" description="Helical" evidence="7">
    <location>
        <begin position="164"/>
        <end position="187"/>
    </location>
</feature>
<protein>
    <recommendedName>
        <fullName evidence="8">Rhodopsin domain-containing protein</fullName>
    </recommendedName>
</protein>
<evidence type="ECO:0000313" key="10">
    <source>
        <dbReference type="Proteomes" id="UP001322277"/>
    </source>
</evidence>
<dbReference type="PANTHER" id="PTHR33048">
    <property type="entry name" value="PTH11-LIKE INTEGRAL MEMBRANE PROTEIN (AFU_ORTHOLOGUE AFUA_5G11245)"/>
    <property type="match status" value="1"/>
</dbReference>
<feature type="compositionally biased region" description="Pro residues" evidence="6">
    <location>
        <begin position="340"/>
        <end position="350"/>
    </location>
</feature>
<feature type="transmembrane region" description="Helical" evidence="7">
    <location>
        <begin position="241"/>
        <end position="261"/>
    </location>
</feature>
<evidence type="ECO:0000256" key="3">
    <source>
        <dbReference type="ARBA" id="ARBA00022989"/>
    </source>
</evidence>
<feature type="transmembrane region" description="Helical" evidence="7">
    <location>
        <begin position="281"/>
        <end position="300"/>
    </location>
</feature>
<dbReference type="InterPro" id="IPR052337">
    <property type="entry name" value="SAT4-like"/>
</dbReference>
<proteinExistence type="inferred from homology"/>
<evidence type="ECO:0000256" key="1">
    <source>
        <dbReference type="ARBA" id="ARBA00004141"/>
    </source>
</evidence>
<evidence type="ECO:0000256" key="6">
    <source>
        <dbReference type="SAM" id="MobiDB-lite"/>
    </source>
</evidence>
<dbReference type="InterPro" id="IPR049326">
    <property type="entry name" value="Rhodopsin_dom_fungi"/>
</dbReference>
<feature type="transmembrane region" description="Helical" evidence="7">
    <location>
        <begin position="27"/>
        <end position="49"/>
    </location>
</feature>
<evidence type="ECO:0000256" key="4">
    <source>
        <dbReference type="ARBA" id="ARBA00023136"/>
    </source>
</evidence>
<dbReference type="RefSeq" id="XP_062773489.1">
    <property type="nucleotide sequence ID" value="XM_062917438.1"/>
</dbReference>
<feature type="domain" description="Rhodopsin" evidence="8">
    <location>
        <begin position="45"/>
        <end position="304"/>
    </location>
</feature>
<reference evidence="10" key="1">
    <citation type="journal article" date="2023" name="bioRxiv">
        <title>Complete genome of the Medicago anthracnose fungus, Colletotrichum destructivum, reveals a mini-chromosome-like region within a core chromosome.</title>
        <authorList>
            <person name="Lapalu N."/>
            <person name="Simon A."/>
            <person name="Lu A."/>
            <person name="Plaumann P.-L."/>
            <person name="Amselem J."/>
            <person name="Pigne S."/>
            <person name="Auger A."/>
            <person name="Koch C."/>
            <person name="Dallery J.-F."/>
            <person name="O'Connell R.J."/>
        </authorList>
    </citation>
    <scope>NUCLEOTIDE SEQUENCE [LARGE SCALE GENOMIC DNA]</scope>
    <source>
        <strain evidence="10">CBS 520.97</strain>
    </source>
</reference>
<evidence type="ECO:0000313" key="9">
    <source>
        <dbReference type="EMBL" id="WQF76265.1"/>
    </source>
</evidence>
<keyword evidence="2 7" id="KW-0812">Transmembrane</keyword>
<dbReference type="Pfam" id="PF20684">
    <property type="entry name" value="Fung_rhodopsin"/>
    <property type="match status" value="1"/>
</dbReference>
<dbReference type="GO" id="GO:0016020">
    <property type="term" value="C:membrane"/>
    <property type="evidence" value="ECO:0007669"/>
    <property type="project" value="UniProtKB-SubCell"/>
</dbReference>
<sequence length="350" mass="37988">MSNTTLPPDTFGSTRSGSLPDDTRRPLIIGVASTLTGIVAVFLAIRVYIRGYLLRAWGLDDSMLVWSCVSPSHCSEWCSSEPSVTSTHLPFYASKVSQFTYALSDAIYGCLGEHVWNLTPAQLKNDSHFMVPSVLMYQITFACVKAAFLLQYRRAFALPHIKTFCDVFLAVTFVIMSSTLIASGLILRVFLQPYYVPVPTETGFLKFSYANAAINLVTDIIIFMIPLALVRRIPLETTQKIGLVASFSVGIFTSAISILRISSLSTSINTIDIKYKAVPLVLLSLAEPTSGIVCACVPLLRPLLFRQGASFSGTNGSSRPLSGDTGSCGGSRDLSTIKPPHSPTSPEIPR</sequence>
<keyword evidence="10" id="KW-1185">Reference proteome</keyword>
<evidence type="ECO:0000256" key="5">
    <source>
        <dbReference type="ARBA" id="ARBA00038359"/>
    </source>
</evidence>
<name>A0AAX4HZ98_9PEZI</name>